<keyword evidence="3" id="KW-1185">Reference proteome</keyword>
<dbReference type="EMBL" id="FQZN01000001">
    <property type="protein sequence ID" value="SHI34709.1"/>
    <property type="molecule type" value="Genomic_DNA"/>
</dbReference>
<evidence type="ECO:0000256" key="1">
    <source>
        <dbReference type="SAM" id="Phobius"/>
    </source>
</evidence>
<accession>A0A1M6AE24</accession>
<evidence type="ECO:0000313" key="3">
    <source>
        <dbReference type="Proteomes" id="UP000184192"/>
    </source>
</evidence>
<dbReference type="AlphaFoldDB" id="A0A1M6AE24"/>
<gene>
    <name evidence="2" type="ORF">SAMN05444350_101204</name>
</gene>
<protein>
    <submittedName>
        <fullName evidence="2">Uncharacterized protein</fullName>
    </submittedName>
</protein>
<evidence type="ECO:0000313" key="2">
    <source>
        <dbReference type="EMBL" id="SHI34709.1"/>
    </source>
</evidence>
<reference evidence="3" key="1">
    <citation type="submission" date="2016-11" db="EMBL/GenBank/DDBJ databases">
        <authorList>
            <person name="Varghese N."/>
            <person name="Submissions S."/>
        </authorList>
    </citation>
    <scope>NUCLEOTIDE SEQUENCE [LARGE SCALE GENOMIC DNA]</scope>
    <source>
        <strain evidence="3">DSM 26884</strain>
    </source>
</reference>
<proteinExistence type="predicted"/>
<organism evidence="2 3">
    <name type="scientific">Bacteroides stercorirosoris</name>
    <dbReference type="NCBI Taxonomy" id="871324"/>
    <lineage>
        <taxon>Bacteria</taxon>
        <taxon>Pseudomonadati</taxon>
        <taxon>Bacteroidota</taxon>
        <taxon>Bacteroidia</taxon>
        <taxon>Bacteroidales</taxon>
        <taxon>Bacteroidaceae</taxon>
        <taxon>Bacteroides</taxon>
    </lineage>
</organism>
<keyword evidence="1" id="KW-0472">Membrane</keyword>
<feature type="transmembrane region" description="Helical" evidence="1">
    <location>
        <begin position="21"/>
        <end position="47"/>
    </location>
</feature>
<name>A0A1M6AE24_9BACE</name>
<keyword evidence="1" id="KW-1133">Transmembrane helix</keyword>
<keyword evidence="1" id="KW-0812">Transmembrane</keyword>
<sequence length="59" mass="7002">MYFAKDFKIKAAHKFEFGCGFYFCVIGVLKYIIGYFFYSVALLILFLPDTLWETHHKIP</sequence>
<dbReference type="Proteomes" id="UP000184192">
    <property type="component" value="Unassembled WGS sequence"/>
</dbReference>